<dbReference type="AlphaFoldDB" id="A0A1I5EP12"/>
<reference evidence="2 3" key="1">
    <citation type="submission" date="2016-10" db="EMBL/GenBank/DDBJ databases">
        <authorList>
            <person name="de Groot N.N."/>
        </authorList>
    </citation>
    <scope>NUCLEOTIDE SEQUENCE [LARGE SCALE GENOMIC DNA]</scope>
    <source>
        <strain evidence="2 3">CGMCC 4.1877</strain>
    </source>
</reference>
<feature type="transmembrane region" description="Helical" evidence="1">
    <location>
        <begin position="83"/>
        <end position="103"/>
    </location>
</feature>
<evidence type="ECO:0008006" key="4">
    <source>
        <dbReference type="Google" id="ProtNLM"/>
    </source>
</evidence>
<protein>
    <recommendedName>
        <fullName evidence="4">DoxX protein</fullName>
    </recommendedName>
</protein>
<keyword evidence="1" id="KW-0472">Membrane</keyword>
<gene>
    <name evidence="2" type="ORF">SAMN05216207_103214</name>
</gene>
<sequence length="321" mass="34477">MGWALHGLLRFVLIVALLPYAWSKVFLVQMGLVDYSDALYTVGEKSPMGLLWTFMAYSPAVQVLSGLAELAVALLLVFRRTAWLGGLLGTVALGVVFLLNLTYDVPVRGLALALTVGLLLVAVPELPRVGRFVAGRATGGHRAAPALLPWPRVRAVTRWLVPVLGLLLVLAPGAGFPLVAGLPQQSSSALPGVYRVVADPSAPAPTLAADRRWQEVAFGQWVGAGGRSGLTIRLANGDLVEGRYRPVRDGVVAVEVYPVLAGDRSLIREVQRGFELTWTARPDGTVAVRGDGQDLVLEPDPELRYLLDRGFSWSPGIPINR</sequence>
<organism evidence="2 3">
    <name type="scientific">Pseudonocardia ammonioxydans</name>
    <dbReference type="NCBI Taxonomy" id="260086"/>
    <lineage>
        <taxon>Bacteria</taxon>
        <taxon>Bacillati</taxon>
        <taxon>Actinomycetota</taxon>
        <taxon>Actinomycetes</taxon>
        <taxon>Pseudonocardiales</taxon>
        <taxon>Pseudonocardiaceae</taxon>
        <taxon>Pseudonocardia</taxon>
    </lineage>
</organism>
<evidence type="ECO:0000256" key="1">
    <source>
        <dbReference type="SAM" id="Phobius"/>
    </source>
</evidence>
<feature type="transmembrane region" description="Helical" evidence="1">
    <location>
        <begin position="159"/>
        <end position="180"/>
    </location>
</feature>
<dbReference type="EMBL" id="FOUY01000032">
    <property type="protein sequence ID" value="SFO13274.1"/>
    <property type="molecule type" value="Genomic_DNA"/>
</dbReference>
<evidence type="ECO:0000313" key="2">
    <source>
        <dbReference type="EMBL" id="SFO13274.1"/>
    </source>
</evidence>
<feature type="transmembrane region" description="Helical" evidence="1">
    <location>
        <begin position="109"/>
        <end position="126"/>
    </location>
</feature>
<feature type="transmembrane region" description="Helical" evidence="1">
    <location>
        <begin position="54"/>
        <end position="76"/>
    </location>
</feature>
<keyword evidence="1" id="KW-0812">Transmembrane</keyword>
<proteinExistence type="predicted"/>
<evidence type="ECO:0000313" key="3">
    <source>
        <dbReference type="Proteomes" id="UP000199614"/>
    </source>
</evidence>
<accession>A0A1I5EP12</accession>
<keyword evidence="1" id="KW-1133">Transmembrane helix</keyword>
<dbReference type="STRING" id="260086.SAMN05216207_103214"/>
<dbReference type="Proteomes" id="UP000199614">
    <property type="component" value="Unassembled WGS sequence"/>
</dbReference>
<keyword evidence="3" id="KW-1185">Reference proteome</keyword>
<name>A0A1I5EP12_PSUAM</name>